<reference evidence="5 6" key="1">
    <citation type="submission" date="2022-09" db="EMBL/GenBank/DDBJ databases">
        <authorList>
            <person name="Palmer J.M."/>
        </authorList>
    </citation>
    <scope>NUCLEOTIDE SEQUENCE [LARGE SCALE GENOMIC DNA]</scope>
    <source>
        <strain evidence="5 6">DSM 7382</strain>
    </source>
</reference>
<dbReference type="InterPro" id="IPR047867">
    <property type="entry name" value="Ribosomal_uL22_bac/org-type"/>
</dbReference>
<dbReference type="Pfam" id="PF00237">
    <property type="entry name" value="Ribosomal_L22"/>
    <property type="match status" value="1"/>
</dbReference>
<name>A0AAW0GX55_9APHY</name>
<evidence type="ECO:0000256" key="4">
    <source>
        <dbReference type="RuleBase" id="RU004005"/>
    </source>
</evidence>
<dbReference type="GO" id="GO:0005762">
    <property type="term" value="C:mitochondrial large ribosomal subunit"/>
    <property type="evidence" value="ECO:0007669"/>
    <property type="project" value="TreeGrafter"/>
</dbReference>
<dbReference type="AlphaFoldDB" id="A0AAW0GX55"/>
<dbReference type="Gene3D" id="3.90.470.10">
    <property type="entry name" value="Ribosomal protein L22/L17"/>
    <property type="match status" value="1"/>
</dbReference>
<dbReference type="PANTHER" id="PTHR13501">
    <property type="entry name" value="CHLOROPLAST 50S RIBOSOMAL PROTEIN L22-RELATED"/>
    <property type="match status" value="1"/>
</dbReference>
<gene>
    <name evidence="5" type="ORF">QCA50_000629</name>
</gene>
<dbReference type="PANTHER" id="PTHR13501:SF8">
    <property type="entry name" value="LARGE RIBOSOMAL SUBUNIT PROTEIN UL22M"/>
    <property type="match status" value="1"/>
</dbReference>
<evidence type="ECO:0000256" key="3">
    <source>
        <dbReference type="ARBA" id="ARBA00023274"/>
    </source>
</evidence>
<comment type="similarity">
    <text evidence="1 4">Belongs to the universal ribosomal protein uL22 family.</text>
</comment>
<keyword evidence="2 4" id="KW-0689">Ribosomal protein</keyword>
<dbReference type="SUPFAM" id="SSF54843">
    <property type="entry name" value="Ribosomal protein L22"/>
    <property type="match status" value="1"/>
</dbReference>
<comment type="caution">
    <text evidence="5">The sequence shown here is derived from an EMBL/GenBank/DDBJ whole genome shotgun (WGS) entry which is preliminary data.</text>
</comment>
<accession>A0AAW0GX55</accession>
<proteinExistence type="inferred from homology"/>
<sequence length="258" mass="29178">MQSVAFGLRRVLPTTTSSRLALQPSVFASSSRTLLKCQWNSRRHVSFKNPLTWVQESLSPAMRDKASEQQTAAVRQEQIEKGEANLFDTLTPEVTKATKATVAKKKKIHTEHKYSTKTFKISHRKLNLLSRQIAGKPIDSAILQMMFSEKRASTKVKSMLAVAKKHAKMKGLDVTKLVVSESWVNKGPRQIKRLEPRGRGKFGIRVHPDSKICVVLREGKTRAQLAEEERVRKLKRIASAGYVREDVPLRNLGPAWAW</sequence>
<keyword evidence="6" id="KW-1185">Reference proteome</keyword>
<evidence type="ECO:0000256" key="2">
    <source>
        <dbReference type="ARBA" id="ARBA00022980"/>
    </source>
</evidence>
<dbReference type="EMBL" id="JASBNA010000001">
    <property type="protein sequence ID" value="KAK7695989.1"/>
    <property type="molecule type" value="Genomic_DNA"/>
</dbReference>
<dbReference type="GO" id="GO:0003735">
    <property type="term" value="F:structural constituent of ribosome"/>
    <property type="evidence" value="ECO:0007669"/>
    <property type="project" value="InterPro"/>
</dbReference>
<evidence type="ECO:0008006" key="7">
    <source>
        <dbReference type="Google" id="ProtNLM"/>
    </source>
</evidence>
<dbReference type="InterPro" id="IPR001063">
    <property type="entry name" value="Ribosomal_uL22"/>
</dbReference>
<evidence type="ECO:0000256" key="1">
    <source>
        <dbReference type="ARBA" id="ARBA00009451"/>
    </source>
</evidence>
<dbReference type="Proteomes" id="UP001385951">
    <property type="component" value="Unassembled WGS sequence"/>
</dbReference>
<evidence type="ECO:0000313" key="5">
    <source>
        <dbReference type="EMBL" id="KAK7695989.1"/>
    </source>
</evidence>
<dbReference type="GO" id="GO:0006412">
    <property type="term" value="P:translation"/>
    <property type="evidence" value="ECO:0007669"/>
    <property type="project" value="InterPro"/>
</dbReference>
<evidence type="ECO:0000313" key="6">
    <source>
        <dbReference type="Proteomes" id="UP001385951"/>
    </source>
</evidence>
<keyword evidence="3 4" id="KW-0687">Ribonucleoprotein</keyword>
<protein>
    <recommendedName>
        <fullName evidence="7">Ribosomal protein L22</fullName>
    </recommendedName>
</protein>
<dbReference type="InterPro" id="IPR036394">
    <property type="entry name" value="Ribosomal_uL22_sf"/>
</dbReference>
<organism evidence="5 6">
    <name type="scientific">Cerrena zonata</name>
    <dbReference type="NCBI Taxonomy" id="2478898"/>
    <lineage>
        <taxon>Eukaryota</taxon>
        <taxon>Fungi</taxon>
        <taxon>Dikarya</taxon>
        <taxon>Basidiomycota</taxon>
        <taxon>Agaricomycotina</taxon>
        <taxon>Agaricomycetes</taxon>
        <taxon>Polyporales</taxon>
        <taxon>Cerrenaceae</taxon>
        <taxon>Cerrena</taxon>
    </lineage>
</organism>